<organism evidence="6 7">
    <name type="scientific">Sedimentitalea nanhaiensis</name>
    <dbReference type="NCBI Taxonomy" id="999627"/>
    <lineage>
        <taxon>Bacteria</taxon>
        <taxon>Pseudomonadati</taxon>
        <taxon>Pseudomonadota</taxon>
        <taxon>Alphaproteobacteria</taxon>
        <taxon>Rhodobacterales</taxon>
        <taxon>Paracoccaceae</taxon>
        <taxon>Sedimentitalea</taxon>
    </lineage>
</organism>
<name>A0A1I6Z4G2_9RHOB</name>
<dbReference type="PROSITE" id="PS51077">
    <property type="entry name" value="HTH_ICLR"/>
    <property type="match status" value="1"/>
</dbReference>
<dbReference type="GO" id="GO:0045892">
    <property type="term" value="P:negative regulation of DNA-templated transcription"/>
    <property type="evidence" value="ECO:0007669"/>
    <property type="project" value="TreeGrafter"/>
</dbReference>
<evidence type="ECO:0000313" key="6">
    <source>
        <dbReference type="EMBL" id="SFT57623.1"/>
    </source>
</evidence>
<keyword evidence="2" id="KW-0238">DNA-binding</keyword>
<dbReference type="PROSITE" id="PS51078">
    <property type="entry name" value="ICLR_ED"/>
    <property type="match status" value="1"/>
</dbReference>
<keyword evidence="1" id="KW-0805">Transcription regulation</keyword>
<sequence length="258" mass="28602">MQQKQNTLYVSSLAKGLQLLRAFDDRHSELTLTEMTVRTGLERSAVQRLANTLHLEGMLNKNPVTRRFSPSHAWLQLAYAYYWSDRLVPIALPKMIDLSQRLGETVNLAEASGDHIIYVSRLPCQHTYFAASVVGRRIPALSTSSGLAMLSTCDVDTSAEAVVTWPLTRFTPRTIMERSLISEQVEQARQEGFSIAREQVILNEIGIAAPIRSPGGEPSRAAIQCSVSASRWTEEGLRERIVPALLDTANAISPDPRS</sequence>
<feature type="domain" description="IclR-ED" evidence="5">
    <location>
        <begin position="73"/>
        <end position="258"/>
    </location>
</feature>
<reference evidence="6 7" key="1">
    <citation type="submission" date="2016-10" db="EMBL/GenBank/DDBJ databases">
        <authorList>
            <person name="de Groot N.N."/>
        </authorList>
    </citation>
    <scope>NUCLEOTIDE SEQUENCE [LARGE SCALE GENOMIC DNA]</scope>
    <source>
        <strain evidence="6 7">CGMCC 1.10959</strain>
    </source>
</reference>
<protein>
    <submittedName>
        <fullName evidence="6">Transcriptional regulator, IclR family</fullName>
    </submittedName>
</protein>
<dbReference type="InterPro" id="IPR029016">
    <property type="entry name" value="GAF-like_dom_sf"/>
</dbReference>
<dbReference type="SUPFAM" id="SSF46785">
    <property type="entry name" value="Winged helix' DNA-binding domain"/>
    <property type="match status" value="1"/>
</dbReference>
<dbReference type="Proteomes" id="UP000182466">
    <property type="component" value="Unassembled WGS sequence"/>
</dbReference>
<dbReference type="eggNOG" id="COG1414">
    <property type="taxonomic scope" value="Bacteria"/>
</dbReference>
<proteinExistence type="predicted"/>
<dbReference type="Gene3D" id="3.30.450.40">
    <property type="match status" value="1"/>
</dbReference>
<dbReference type="PANTHER" id="PTHR30136">
    <property type="entry name" value="HELIX-TURN-HELIX TRANSCRIPTIONAL REGULATOR, ICLR FAMILY"/>
    <property type="match status" value="1"/>
</dbReference>
<dbReference type="SMART" id="SM00346">
    <property type="entry name" value="HTH_ICLR"/>
    <property type="match status" value="1"/>
</dbReference>
<dbReference type="InterPro" id="IPR050707">
    <property type="entry name" value="HTH_MetabolicPath_Reg"/>
</dbReference>
<dbReference type="Pfam" id="PF09339">
    <property type="entry name" value="HTH_IclR"/>
    <property type="match status" value="1"/>
</dbReference>
<evidence type="ECO:0000313" key="7">
    <source>
        <dbReference type="Proteomes" id="UP000182466"/>
    </source>
</evidence>
<evidence type="ECO:0000259" key="5">
    <source>
        <dbReference type="PROSITE" id="PS51078"/>
    </source>
</evidence>
<dbReference type="InterPro" id="IPR014757">
    <property type="entry name" value="Tscrpt_reg_IclR_C"/>
</dbReference>
<dbReference type="GO" id="GO:0003700">
    <property type="term" value="F:DNA-binding transcription factor activity"/>
    <property type="evidence" value="ECO:0007669"/>
    <property type="project" value="TreeGrafter"/>
</dbReference>
<dbReference type="AlphaFoldDB" id="A0A1I6Z4G2"/>
<dbReference type="STRING" id="999627.SAMN05216236_103221"/>
<dbReference type="RefSeq" id="WP_027262567.1">
    <property type="nucleotide sequence ID" value="NZ_FPAW01000003.1"/>
</dbReference>
<keyword evidence="3" id="KW-0804">Transcription</keyword>
<dbReference type="SUPFAM" id="SSF55781">
    <property type="entry name" value="GAF domain-like"/>
    <property type="match status" value="1"/>
</dbReference>
<dbReference type="Gene3D" id="1.10.10.10">
    <property type="entry name" value="Winged helix-like DNA-binding domain superfamily/Winged helix DNA-binding domain"/>
    <property type="match status" value="1"/>
</dbReference>
<evidence type="ECO:0000256" key="2">
    <source>
        <dbReference type="ARBA" id="ARBA00023125"/>
    </source>
</evidence>
<dbReference type="PANTHER" id="PTHR30136:SF35">
    <property type="entry name" value="HTH-TYPE TRANSCRIPTIONAL REGULATOR RV1719"/>
    <property type="match status" value="1"/>
</dbReference>
<evidence type="ECO:0000256" key="3">
    <source>
        <dbReference type="ARBA" id="ARBA00023163"/>
    </source>
</evidence>
<dbReference type="OrthoDB" id="6057486at2"/>
<dbReference type="GO" id="GO:0003677">
    <property type="term" value="F:DNA binding"/>
    <property type="evidence" value="ECO:0007669"/>
    <property type="project" value="UniProtKB-KW"/>
</dbReference>
<dbReference type="InterPro" id="IPR005471">
    <property type="entry name" value="Tscrpt_reg_IclR_N"/>
</dbReference>
<feature type="domain" description="HTH iclR-type" evidence="4">
    <location>
        <begin position="10"/>
        <end position="72"/>
    </location>
</feature>
<keyword evidence="7" id="KW-1185">Reference proteome</keyword>
<evidence type="ECO:0000259" key="4">
    <source>
        <dbReference type="PROSITE" id="PS51077"/>
    </source>
</evidence>
<dbReference type="Pfam" id="PF01614">
    <property type="entry name" value="IclR_C"/>
    <property type="match status" value="1"/>
</dbReference>
<evidence type="ECO:0000256" key="1">
    <source>
        <dbReference type="ARBA" id="ARBA00023015"/>
    </source>
</evidence>
<dbReference type="InterPro" id="IPR036388">
    <property type="entry name" value="WH-like_DNA-bd_sf"/>
</dbReference>
<gene>
    <name evidence="6" type="ORF">SAMN05216236_103221</name>
</gene>
<accession>A0A1I6Z4G2</accession>
<dbReference type="EMBL" id="FPAW01000003">
    <property type="protein sequence ID" value="SFT57623.1"/>
    <property type="molecule type" value="Genomic_DNA"/>
</dbReference>
<dbReference type="InterPro" id="IPR036390">
    <property type="entry name" value="WH_DNA-bd_sf"/>
</dbReference>